<dbReference type="Proteomes" id="UP000634455">
    <property type="component" value="Unassembled WGS sequence"/>
</dbReference>
<evidence type="ECO:0000256" key="1">
    <source>
        <dbReference type="ARBA" id="ARBA00023015"/>
    </source>
</evidence>
<dbReference type="CDD" id="cd00090">
    <property type="entry name" value="HTH_ARSR"/>
    <property type="match status" value="1"/>
</dbReference>
<reference evidence="6" key="1">
    <citation type="journal article" date="2019" name="Int. J. Syst. Evol. Microbiol.">
        <title>The Global Catalogue of Microorganisms (GCM) 10K type strain sequencing project: providing services to taxonomists for standard genome sequencing and annotation.</title>
        <authorList>
            <consortium name="The Broad Institute Genomics Platform"/>
            <consortium name="The Broad Institute Genome Sequencing Center for Infectious Disease"/>
            <person name="Wu L."/>
            <person name="Ma J."/>
        </authorList>
    </citation>
    <scope>NUCLEOTIDE SEQUENCE [LARGE SCALE GENOMIC DNA]</scope>
    <source>
        <strain evidence="6">KCTC 32465</strain>
    </source>
</reference>
<accession>A0ABQ3CVA2</accession>
<dbReference type="SMART" id="SM00418">
    <property type="entry name" value="HTH_ARSR"/>
    <property type="match status" value="1"/>
</dbReference>
<dbReference type="PRINTS" id="PR00778">
    <property type="entry name" value="HTHARSR"/>
</dbReference>
<dbReference type="PANTHER" id="PTHR43132:SF2">
    <property type="entry name" value="ARSENICAL RESISTANCE OPERON REPRESSOR ARSR-RELATED"/>
    <property type="match status" value="1"/>
</dbReference>
<keyword evidence="6" id="KW-1185">Reference proteome</keyword>
<proteinExistence type="predicted"/>
<keyword evidence="2" id="KW-0238">DNA-binding</keyword>
<dbReference type="InterPro" id="IPR036390">
    <property type="entry name" value="WH_DNA-bd_sf"/>
</dbReference>
<dbReference type="PROSITE" id="PS50987">
    <property type="entry name" value="HTH_ARSR_2"/>
    <property type="match status" value="1"/>
</dbReference>
<dbReference type="NCBIfam" id="NF033788">
    <property type="entry name" value="HTH_metalloreg"/>
    <property type="match status" value="1"/>
</dbReference>
<dbReference type="InterPro" id="IPR011991">
    <property type="entry name" value="ArsR-like_HTH"/>
</dbReference>
<evidence type="ECO:0000256" key="2">
    <source>
        <dbReference type="ARBA" id="ARBA00023125"/>
    </source>
</evidence>
<comment type="caution">
    <text evidence="5">The sequence shown here is derived from an EMBL/GenBank/DDBJ whole genome shotgun (WGS) entry which is preliminary data.</text>
</comment>
<gene>
    <name evidence="5" type="ORF">GCM10008927_08240</name>
</gene>
<dbReference type="EMBL" id="BMZF01000001">
    <property type="protein sequence ID" value="GHA45606.1"/>
    <property type="molecule type" value="Genomic_DNA"/>
</dbReference>
<dbReference type="InterPro" id="IPR001845">
    <property type="entry name" value="HTH_ArsR_DNA-bd_dom"/>
</dbReference>
<keyword evidence="3" id="KW-0804">Transcription</keyword>
<protein>
    <recommendedName>
        <fullName evidence="4">HTH arsR-type domain-containing protein</fullName>
    </recommendedName>
</protein>
<evidence type="ECO:0000313" key="5">
    <source>
        <dbReference type="EMBL" id="GHA45606.1"/>
    </source>
</evidence>
<dbReference type="PANTHER" id="PTHR43132">
    <property type="entry name" value="ARSENICAL RESISTANCE OPERON REPRESSOR ARSR-RELATED"/>
    <property type="match status" value="1"/>
</dbReference>
<dbReference type="Pfam" id="PF12840">
    <property type="entry name" value="HTH_20"/>
    <property type="match status" value="1"/>
</dbReference>
<evidence type="ECO:0000259" key="4">
    <source>
        <dbReference type="PROSITE" id="PS50987"/>
    </source>
</evidence>
<dbReference type="InterPro" id="IPR036388">
    <property type="entry name" value="WH-like_DNA-bd_sf"/>
</dbReference>
<dbReference type="Gene3D" id="1.10.10.10">
    <property type="entry name" value="Winged helix-like DNA-binding domain superfamily/Winged helix DNA-binding domain"/>
    <property type="match status" value="1"/>
</dbReference>
<dbReference type="SUPFAM" id="SSF46785">
    <property type="entry name" value="Winged helix' DNA-binding domain"/>
    <property type="match status" value="1"/>
</dbReference>
<dbReference type="InterPro" id="IPR051011">
    <property type="entry name" value="Metal_resp_trans_reg"/>
</dbReference>
<keyword evidence="1" id="KW-0805">Transcription regulation</keyword>
<name>A0ABQ3CVA2_9RHOB</name>
<feature type="domain" description="HTH arsR-type" evidence="4">
    <location>
        <begin position="66"/>
        <end position="163"/>
    </location>
</feature>
<organism evidence="5 6">
    <name type="scientific">Paramylibacter ulvae</name>
    <dbReference type="NCBI Taxonomy" id="1651968"/>
    <lineage>
        <taxon>Bacteria</taxon>
        <taxon>Pseudomonadati</taxon>
        <taxon>Pseudomonadota</taxon>
        <taxon>Alphaproteobacteria</taxon>
        <taxon>Rhodobacterales</taxon>
        <taxon>Paracoccaceae</taxon>
        <taxon>Paramylibacter</taxon>
    </lineage>
</organism>
<sequence>MDITTTGRGEWAVLVLAKRSAQMVQARISDNSCFISVVYHIFIIVEIKLDSFLYFYKYRNMKHLDDTTLTLTQAASAFAALGSEQRLMILQTLVRAGPDGLSMGALGERTDVTGSTLTHHLKFLTAAGLVEQAKRGRSIVCAAVAYDMINELSEYLLRNCCADADCHHTDSEHRHG</sequence>
<evidence type="ECO:0000313" key="6">
    <source>
        <dbReference type="Proteomes" id="UP000634455"/>
    </source>
</evidence>
<evidence type="ECO:0000256" key="3">
    <source>
        <dbReference type="ARBA" id="ARBA00023163"/>
    </source>
</evidence>